<dbReference type="HAMAP" id="MF_00627">
    <property type="entry name" value="Thr_dehydrog"/>
    <property type="match status" value="1"/>
</dbReference>
<accession>A0AB35LDT1</accession>
<comment type="similarity">
    <text evidence="6">Belongs to the zinc-containing alcohol dehydrogenase family.</text>
</comment>
<dbReference type="EC" id="1.1.1.103" evidence="6 7"/>
<feature type="binding site" evidence="6">
    <location>
        <position position="175"/>
    </location>
    <ligand>
        <name>NAD(+)</name>
        <dbReference type="ChEBI" id="CHEBI:57540"/>
    </ligand>
</feature>
<evidence type="ECO:0000259" key="8">
    <source>
        <dbReference type="SMART" id="SM00829"/>
    </source>
</evidence>
<dbReference type="GO" id="GO:0006567">
    <property type="term" value="P:L-threonine catabolic process"/>
    <property type="evidence" value="ECO:0007669"/>
    <property type="project" value="UniProtKB-UniRule"/>
</dbReference>
<feature type="binding site" evidence="6">
    <location>
        <begin position="262"/>
        <end position="264"/>
    </location>
    <ligand>
        <name>NAD(+)</name>
        <dbReference type="ChEBI" id="CHEBI:57540"/>
    </ligand>
</feature>
<sequence length="341" mass="37398">MKALSKLKAEPGIWMTDVPKPELGHNDVMIKIRKTAICGTDVHIYNWDEWSQKTIPVPMVVGHEYIGEIVAIGQEVKGFKIGDRVSGEGHITCGHCRNCRGGRTHLCRNTIGVGVNREGCFAEYLVIPAFNAFKIPDNIPDEIAAIFDPFGNAVHTALSFDLVGEDVLVSGAGPIGIMAAAVCRHVGARHVVITDVNDYRLELAKKMGVSRAVNVSRENLKDVMNELGMKEGFDVALEVSGAPAAFQTMLDTMNHGGRIALLGIPPASMATDWSQVIFKGLFIKGIYGREMFETWYKMATLIQSGLDLSPIITHQFPIDEFQKGFDIMRSGQSGKVILNWD</sequence>
<reference evidence="9" key="2">
    <citation type="submission" date="2023-10" db="EMBL/GenBank/DDBJ databases">
        <title>Analysis of Resistance Genes of Carbapenem-resistant Providencia rettgeri.</title>
        <authorList>
            <person name="Liu M."/>
        </authorList>
    </citation>
    <scope>NUCLEOTIDE SEQUENCE</scope>
    <source>
        <strain evidence="9">QITACRE101</strain>
    </source>
</reference>
<proteinExistence type="inferred from homology"/>
<evidence type="ECO:0000256" key="1">
    <source>
        <dbReference type="ARBA" id="ARBA00022490"/>
    </source>
</evidence>
<dbReference type="SUPFAM" id="SSF50129">
    <property type="entry name" value="GroES-like"/>
    <property type="match status" value="1"/>
</dbReference>
<dbReference type="GO" id="GO:0005737">
    <property type="term" value="C:cytoplasm"/>
    <property type="evidence" value="ECO:0007669"/>
    <property type="project" value="UniProtKB-SubCell"/>
</dbReference>
<dbReference type="PANTHER" id="PTHR43401">
    <property type="entry name" value="L-THREONINE 3-DEHYDROGENASE"/>
    <property type="match status" value="1"/>
</dbReference>
<dbReference type="RefSeq" id="WP_004906937.1">
    <property type="nucleotide sequence ID" value="NZ_ABEXOA020000078.1"/>
</dbReference>
<feature type="active site" description="Charge relay system" evidence="6">
    <location>
        <position position="43"/>
    </location>
</feature>
<feature type="binding site" evidence="6">
    <location>
        <position position="38"/>
    </location>
    <ligand>
        <name>Zn(2+)</name>
        <dbReference type="ChEBI" id="CHEBI:29105"/>
        <label>1</label>
        <note>catalytic</note>
    </ligand>
</feature>
<protein>
    <recommendedName>
        <fullName evidence="6 7">L-threonine 3-dehydrogenase</fullName>
        <shortName evidence="6">TDH</shortName>
        <ecNumber evidence="6 7">1.1.1.103</ecNumber>
    </recommendedName>
</protein>
<comment type="subcellular location">
    <subcellularLocation>
        <location evidence="6">Cytoplasm</location>
    </subcellularLocation>
</comment>
<keyword evidence="5 6" id="KW-0520">NAD</keyword>
<feature type="binding site" evidence="6">
    <location>
        <position position="200"/>
    </location>
    <ligand>
        <name>NAD(+)</name>
        <dbReference type="ChEBI" id="CHEBI:57540"/>
    </ligand>
</feature>
<reference evidence="9" key="1">
    <citation type="submission" date="2023-04" db="EMBL/GenBank/DDBJ databases">
        <authorList>
            <person name="Li W."/>
        </authorList>
    </citation>
    <scope>NUCLEOTIDE SEQUENCE</scope>
    <source>
        <strain evidence="9">QITACRE101</strain>
    </source>
</reference>
<feature type="binding site" evidence="6">
    <location>
        <position position="96"/>
    </location>
    <ligand>
        <name>Zn(2+)</name>
        <dbReference type="ChEBI" id="CHEBI:29105"/>
        <label>2</label>
    </ligand>
</feature>
<evidence type="ECO:0000256" key="6">
    <source>
        <dbReference type="HAMAP-Rule" id="MF_00627"/>
    </source>
</evidence>
<feature type="site" description="Important for catalytic activity for the proton relay mechanism but does not participate directly in the coordination of zinc atom" evidence="6">
    <location>
        <position position="148"/>
    </location>
</feature>
<dbReference type="GO" id="GO:0008743">
    <property type="term" value="F:L-threonine 3-dehydrogenase activity"/>
    <property type="evidence" value="ECO:0007669"/>
    <property type="project" value="UniProtKB-UniRule"/>
</dbReference>
<evidence type="ECO:0000256" key="4">
    <source>
        <dbReference type="ARBA" id="ARBA00023002"/>
    </source>
</evidence>
<feature type="binding site" evidence="6">
    <location>
        <position position="64"/>
    </location>
    <ligand>
        <name>Zn(2+)</name>
        <dbReference type="ChEBI" id="CHEBI:29105"/>
        <label>1</label>
        <note>catalytic</note>
    </ligand>
</feature>
<dbReference type="InterPro" id="IPR011032">
    <property type="entry name" value="GroES-like_sf"/>
</dbReference>
<dbReference type="PROSITE" id="PS00059">
    <property type="entry name" value="ADH_ZINC"/>
    <property type="match status" value="1"/>
</dbReference>
<keyword evidence="4 6" id="KW-0560">Oxidoreductase</keyword>
<comment type="catalytic activity">
    <reaction evidence="6">
        <text>L-threonine + NAD(+) = (2S)-2-amino-3-oxobutanoate + NADH + H(+)</text>
        <dbReference type="Rhea" id="RHEA:13161"/>
        <dbReference type="ChEBI" id="CHEBI:15378"/>
        <dbReference type="ChEBI" id="CHEBI:57540"/>
        <dbReference type="ChEBI" id="CHEBI:57926"/>
        <dbReference type="ChEBI" id="CHEBI:57945"/>
        <dbReference type="ChEBI" id="CHEBI:78948"/>
        <dbReference type="EC" id="1.1.1.103"/>
    </reaction>
</comment>
<dbReference type="EMBL" id="JARVQW010000008">
    <property type="protein sequence ID" value="MDH2306852.1"/>
    <property type="molecule type" value="Genomic_DNA"/>
</dbReference>
<feature type="domain" description="Enoyl reductase (ER)" evidence="8">
    <location>
        <begin position="12"/>
        <end position="338"/>
    </location>
</feature>
<feature type="binding site" evidence="6">
    <location>
        <position position="107"/>
    </location>
    <ligand>
        <name>Zn(2+)</name>
        <dbReference type="ChEBI" id="CHEBI:29105"/>
        <label>2</label>
    </ligand>
</feature>
<dbReference type="Gene3D" id="3.90.180.10">
    <property type="entry name" value="Medium-chain alcohol dehydrogenases, catalytic domain"/>
    <property type="match status" value="1"/>
</dbReference>
<dbReference type="Pfam" id="PF00107">
    <property type="entry name" value="ADH_zinc_N"/>
    <property type="match status" value="1"/>
</dbReference>
<comment type="cofactor">
    <cofactor evidence="6">
        <name>Zn(2+)</name>
        <dbReference type="ChEBI" id="CHEBI:29105"/>
    </cofactor>
    <text evidence="6">Binds 2 Zn(2+) ions per subunit.</text>
</comment>
<dbReference type="SMART" id="SM00829">
    <property type="entry name" value="PKS_ER"/>
    <property type="match status" value="1"/>
</dbReference>
<dbReference type="Gene3D" id="3.40.50.720">
    <property type="entry name" value="NAD(P)-binding Rossmann-like Domain"/>
    <property type="match status" value="1"/>
</dbReference>
<dbReference type="SUPFAM" id="SSF51735">
    <property type="entry name" value="NAD(P)-binding Rossmann-fold domains"/>
    <property type="match status" value="1"/>
</dbReference>
<evidence type="ECO:0000313" key="10">
    <source>
        <dbReference type="Proteomes" id="UP001162044"/>
    </source>
</evidence>
<evidence type="ECO:0000256" key="5">
    <source>
        <dbReference type="ARBA" id="ARBA00023027"/>
    </source>
</evidence>
<dbReference type="GO" id="GO:0008270">
    <property type="term" value="F:zinc ion binding"/>
    <property type="evidence" value="ECO:0007669"/>
    <property type="project" value="UniProtKB-UniRule"/>
</dbReference>
<dbReference type="InterPro" id="IPR002328">
    <property type="entry name" value="ADH_Zn_CS"/>
</dbReference>
<organism evidence="9 10">
    <name type="scientific">Providencia rettgeri</name>
    <dbReference type="NCBI Taxonomy" id="587"/>
    <lineage>
        <taxon>Bacteria</taxon>
        <taxon>Pseudomonadati</taxon>
        <taxon>Pseudomonadota</taxon>
        <taxon>Gammaproteobacteria</taxon>
        <taxon>Enterobacterales</taxon>
        <taxon>Morganellaceae</taxon>
        <taxon>Providencia</taxon>
    </lineage>
</organism>
<dbReference type="AlphaFoldDB" id="A0AB35LDT1"/>
<evidence type="ECO:0000256" key="2">
    <source>
        <dbReference type="ARBA" id="ARBA00022723"/>
    </source>
</evidence>
<comment type="pathway">
    <text evidence="6">Amino-acid degradation; L-threonine degradation via oxydo-reductase pathway; glycine from L-threonine: step 1/2.</text>
</comment>
<comment type="function">
    <text evidence="6">Catalyzes the NAD(+)-dependent oxidation of L-threonine to 2-amino-3-ketobutyrate.</text>
</comment>
<evidence type="ECO:0000256" key="3">
    <source>
        <dbReference type="ARBA" id="ARBA00022833"/>
    </source>
</evidence>
<evidence type="ECO:0000256" key="7">
    <source>
        <dbReference type="NCBIfam" id="TIGR00692"/>
    </source>
</evidence>
<feature type="binding site" evidence="6">
    <location>
        <position position="63"/>
    </location>
    <ligand>
        <name>Zn(2+)</name>
        <dbReference type="ChEBI" id="CHEBI:29105"/>
        <label>1</label>
        <note>catalytic</note>
    </ligand>
</feature>
<evidence type="ECO:0000313" key="9">
    <source>
        <dbReference type="EMBL" id="MDH2306852.1"/>
    </source>
</evidence>
<dbReference type="InterPro" id="IPR013149">
    <property type="entry name" value="ADH-like_C"/>
</dbReference>
<keyword evidence="3 6" id="KW-0862">Zinc</keyword>
<dbReference type="NCBIfam" id="NF003808">
    <property type="entry name" value="PRK05396.1"/>
    <property type="match status" value="1"/>
</dbReference>
<feature type="binding site" evidence="6">
    <location>
        <position position="99"/>
    </location>
    <ligand>
        <name>Zn(2+)</name>
        <dbReference type="ChEBI" id="CHEBI:29105"/>
        <label>2</label>
    </ligand>
</feature>
<dbReference type="InterPro" id="IPR004627">
    <property type="entry name" value="L-Threonine_3-DHase"/>
</dbReference>
<comment type="caution">
    <text evidence="9">The sequence shown here is derived from an EMBL/GenBank/DDBJ whole genome shotgun (WGS) entry which is preliminary data.</text>
</comment>
<dbReference type="InterPro" id="IPR013154">
    <property type="entry name" value="ADH-like_N"/>
</dbReference>
<dbReference type="InterPro" id="IPR050129">
    <property type="entry name" value="Zn_alcohol_dh"/>
</dbReference>
<feature type="binding site" evidence="6">
    <location>
        <position position="195"/>
    </location>
    <ligand>
        <name>NAD(+)</name>
        <dbReference type="ChEBI" id="CHEBI:57540"/>
    </ligand>
</feature>
<dbReference type="PANTHER" id="PTHR43401:SF2">
    <property type="entry name" value="L-THREONINE 3-DEHYDROGENASE"/>
    <property type="match status" value="1"/>
</dbReference>
<feature type="binding site" evidence="6">
    <location>
        <position position="93"/>
    </location>
    <ligand>
        <name>Zn(2+)</name>
        <dbReference type="ChEBI" id="CHEBI:29105"/>
        <label>2</label>
    </ligand>
</feature>
<feature type="active site" description="Charge relay system" evidence="6">
    <location>
        <position position="40"/>
    </location>
</feature>
<dbReference type="NCBIfam" id="TIGR00692">
    <property type="entry name" value="tdh"/>
    <property type="match status" value="1"/>
</dbReference>
<dbReference type="Proteomes" id="UP001162044">
    <property type="component" value="Unassembled WGS sequence"/>
</dbReference>
<dbReference type="Pfam" id="PF08240">
    <property type="entry name" value="ADH_N"/>
    <property type="match status" value="1"/>
</dbReference>
<feature type="binding site" evidence="6">
    <location>
        <begin position="286"/>
        <end position="287"/>
    </location>
    <ligand>
        <name>NAD(+)</name>
        <dbReference type="ChEBI" id="CHEBI:57540"/>
    </ligand>
</feature>
<keyword evidence="2 6" id="KW-0479">Metal-binding</keyword>
<keyword evidence="1 6" id="KW-0963">Cytoplasm</keyword>
<name>A0AB35LDT1_PRORE</name>
<dbReference type="InterPro" id="IPR036291">
    <property type="entry name" value="NAD(P)-bd_dom_sf"/>
</dbReference>
<dbReference type="InterPro" id="IPR020843">
    <property type="entry name" value="ER"/>
</dbReference>
<gene>
    <name evidence="6 9" type="primary">tdh</name>
    <name evidence="9" type="ORF">QDQ51_15690</name>
</gene>
<comment type="subunit">
    <text evidence="6">Homotetramer.</text>
</comment>